<evidence type="ECO:0000313" key="2">
    <source>
        <dbReference type="EMBL" id="KAH3676793.1"/>
    </source>
</evidence>
<feature type="compositionally biased region" description="Basic and acidic residues" evidence="1">
    <location>
        <begin position="84"/>
        <end position="98"/>
    </location>
</feature>
<name>A0A9P8PR54_9ASCO</name>
<evidence type="ECO:0000256" key="1">
    <source>
        <dbReference type="SAM" id="MobiDB-lite"/>
    </source>
</evidence>
<evidence type="ECO:0000313" key="3">
    <source>
        <dbReference type="Proteomes" id="UP000788993"/>
    </source>
</evidence>
<comment type="caution">
    <text evidence="2">The sequence shown here is derived from an EMBL/GenBank/DDBJ whole genome shotgun (WGS) entry which is preliminary data.</text>
</comment>
<reference evidence="2" key="2">
    <citation type="submission" date="2021-01" db="EMBL/GenBank/DDBJ databases">
        <authorList>
            <person name="Schikora-Tamarit M.A."/>
        </authorList>
    </citation>
    <scope>NUCLEOTIDE SEQUENCE</scope>
    <source>
        <strain evidence="2">NCAIM Y.01608</strain>
    </source>
</reference>
<dbReference type="EMBL" id="JAEUBD010000146">
    <property type="protein sequence ID" value="KAH3676793.1"/>
    <property type="molecule type" value="Genomic_DNA"/>
</dbReference>
<reference evidence="2" key="1">
    <citation type="journal article" date="2021" name="Open Biol.">
        <title>Shared evolutionary footprints suggest mitochondrial oxidative damage underlies multiple complex I losses in fungi.</title>
        <authorList>
            <person name="Schikora-Tamarit M.A."/>
            <person name="Marcet-Houben M."/>
            <person name="Nosek J."/>
            <person name="Gabaldon T."/>
        </authorList>
    </citation>
    <scope>NUCLEOTIDE SEQUENCE</scope>
    <source>
        <strain evidence="2">NCAIM Y.01608</strain>
    </source>
</reference>
<sequence length="259" mass="29848">MTNRDSAQEKLANQDTQHVCGKTNVYVFNCFHGATLNDVHFSNDNKGQHIYYSHASNMDEAQEVAEHVNEFLGHLHEHIVLRKRQKTEQSENHEELAKGEPLPTHVRPEPVIPDSVVQLDLVQQEAPVEVLCGFHHSLSQEQVQSLLVEENEVFSRLHSRPLTQNDPFFYFNDMWLSKLVREKKYRLVHYQYKLEQELPVVKGSTVLKGVAPKNCPYVAMTFAQCTQCSLVLPYKGKKNPRKNDGNALSHARRHDKRTN</sequence>
<proteinExistence type="predicted"/>
<gene>
    <name evidence="2" type="ORF">OGATHE_001283</name>
</gene>
<accession>A0A9P8PR54</accession>
<keyword evidence="3" id="KW-1185">Reference proteome</keyword>
<feature type="region of interest" description="Disordered" evidence="1">
    <location>
        <begin position="239"/>
        <end position="259"/>
    </location>
</feature>
<feature type="region of interest" description="Disordered" evidence="1">
    <location>
        <begin position="84"/>
        <end position="105"/>
    </location>
</feature>
<dbReference type="Proteomes" id="UP000788993">
    <property type="component" value="Unassembled WGS sequence"/>
</dbReference>
<dbReference type="AlphaFoldDB" id="A0A9P8PR54"/>
<protein>
    <submittedName>
        <fullName evidence="2">Uncharacterized protein</fullName>
    </submittedName>
</protein>
<organism evidence="2 3">
    <name type="scientific">Ogataea polymorpha</name>
    <dbReference type="NCBI Taxonomy" id="460523"/>
    <lineage>
        <taxon>Eukaryota</taxon>
        <taxon>Fungi</taxon>
        <taxon>Dikarya</taxon>
        <taxon>Ascomycota</taxon>
        <taxon>Saccharomycotina</taxon>
        <taxon>Pichiomycetes</taxon>
        <taxon>Pichiales</taxon>
        <taxon>Pichiaceae</taxon>
        <taxon>Ogataea</taxon>
    </lineage>
</organism>
<feature type="compositionally biased region" description="Basic residues" evidence="1">
    <location>
        <begin position="250"/>
        <end position="259"/>
    </location>
</feature>